<name>A0A166MPV1_9BASI</name>
<sequence>MAHGTHPSLPLDLAEATFLLPPPSSLYTTEDLIGTRARLLMRREDDLKEMHDRIVKAREVSAKRFSQKYANVIKDFDFGPGALVLVRNSKNDGDLRDKSLPRYLGPFVVIRRTTGKSYIIAELDGTIARYSIAAFRLIPYHARQSLASTVEELLRRLDSAPYDVTDVIPPDDIDDTAHEARVQSNMDT</sequence>
<organism evidence="1 2">
    <name type="scientific">Calocera cornea HHB12733</name>
    <dbReference type="NCBI Taxonomy" id="1353952"/>
    <lineage>
        <taxon>Eukaryota</taxon>
        <taxon>Fungi</taxon>
        <taxon>Dikarya</taxon>
        <taxon>Basidiomycota</taxon>
        <taxon>Agaricomycotina</taxon>
        <taxon>Dacrymycetes</taxon>
        <taxon>Dacrymycetales</taxon>
        <taxon>Dacrymycetaceae</taxon>
        <taxon>Calocera</taxon>
    </lineage>
</organism>
<evidence type="ECO:0000313" key="1">
    <source>
        <dbReference type="EMBL" id="KZT47790.1"/>
    </source>
</evidence>
<dbReference type="Proteomes" id="UP000076842">
    <property type="component" value="Unassembled WGS sequence"/>
</dbReference>
<dbReference type="STRING" id="1353952.A0A166MPV1"/>
<accession>A0A166MPV1</accession>
<gene>
    <name evidence="1" type="ORF">CALCODRAFT_478662</name>
</gene>
<protein>
    <submittedName>
        <fullName evidence="1">Uncharacterized protein</fullName>
    </submittedName>
</protein>
<proteinExistence type="predicted"/>
<dbReference type="OrthoDB" id="444848at2759"/>
<reference evidence="1 2" key="1">
    <citation type="journal article" date="2016" name="Mol. Biol. Evol.">
        <title>Comparative Genomics of Early-Diverging Mushroom-Forming Fungi Provides Insights into the Origins of Lignocellulose Decay Capabilities.</title>
        <authorList>
            <person name="Nagy L.G."/>
            <person name="Riley R."/>
            <person name="Tritt A."/>
            <person name="Adam C."/>
            <person name="Daum C."/>
            <person name="Floudas D."/>
            <person name="Sun H."/>
            <person name="Yadav J.S."/>
            <person name="Pangilinan J."/>
            <person name="Larsson K.H."/>
            <person name="Matsuura K."/>
            <person name="Barry K."/>
            <person name="Labutti K."/>
            <person name="Kuo R."/>
            <person name="Ohm R.A."/>
            <person name="Bhattacharya S.S."/>
            <person name="Shirouzu T."/>
            <person name="Yoshinaga Y."/>
            <person name="Martin F.M."/>
            <person name="Grigoriev I.V."/>
            <person name="Hibbett D.S."/>
        </authorList>
    </citation>
    <scope>NUCLEOTIDE SEQUENCE [LARGE SCALE GENOMIC DNA]</scope>
    <source>
        <strain evidence="1 2">HHB12733</strain>
    </source>
</reference>
<dbReference type="EMBL" id="KV424324">
    <property type="protein sequence ID" value="KZT47790.1"/>
    <property type="molecule type" value="Genomic_DNA"/>
</dbReference>
<evidence type="ECO:0000313" key="2">
    <source>
        <dbReference type="Proteomes" id="UP000076842"/>
    </source>
</evidence>
<dbReference type="AlphaFoldDB" id="A0A166MPV1"/>
<keyword evidence="2" id="KW-1185">Reference proteome</keyword>
<dbReference type="InParanoid" id="A0A166MPV1"/>